<dbReference type="InterPro" id="IPR036513">
    <property type="entry name" value="STAS_dom_sf"/>
</dbReference>
<dbReference type="InterPro" id="IPR012292">
    <property type="entry name" value="Globin/Proto"/>
</dbReference>
<accession>A0A0P1H9P9</accession>
<sequence length="297" mass="32703">MNEVISSTLQSPSKGLREVWGWFDVSQDDRVRVSGLLPLAEQNIEAILEEFYSREGGYDRPGGDGPPHGMQDVRDEQRRHLLELFEAGLDQKSFQDRVRAGLFNENYGISPSFYLGLYTFAINRICDLLRQEAEDEAGALETEKALRKAAACHQAMTIEAFSAARTDAIEQRERQLSELPTPVLRLQAGLLLVPVVGVLDSHRSRLLTMQILDAIREQNARAVVLDITGVAAVDSMVANHLIQTMTATRLMGAHSVLTGISAEVAQSLVKIGVTGEALNPAGDLERGVETARKLLER</sequence>
<evidence type="ECO:0000256" key="1">
    <source>
        <dbReference type="ARBA" id="ARBA00022553"/>
    </source>
</evidence>
<protein>
    <submittedName>
        <fullName evidence="3">Stressosome protein RsbRA</fullName>
    </submittedName>
</protein>
<evidence type="ECO:0000313" key="3">
    <source>
        <dbReference type="EMBL" id="CUH99989.1"/>
    </source>
</evidence>
<dbReference type="SUPFAM" id="SSF52091">
    <property type="entry name" value="SpoIIaa-like"/>
    <property type="match status" value="1"/>
</dbReference>
<dbReference type="PANTHER" id="PTHR33745:SF3">
    <property type="entry name" value="RSBT CO-ANTAGONIST PROTEIN RSBRC"/>
    <property type="match status" value="1"/>
</dbReference>
<dbReference type="CDD" id="cd07041">
    <property type="entry name" value="STAS_RsbR_RsbS_like"/>
    <property type="match status" value="1"/>
</dbReference>
<dbReference type="GO" id="GO:0020037">
    <property type="term" value="F:heme binding"/>
    <property type="evidence" value="ECO:0007669"/>
    <property type="project" value="InterPro"/>
</dbReference>
<dbReference type="InterPro" id="IPR002645">
    <property type="entry name" value="STAS_dom"/>
</dbReference>
<dbReference type="AlphaFoldDB" id="A0A0P1H9P9"/>
<keyword evidence="1" id="KW-0597">Phosphoprotein</keyword>
<proteinExistence type="predicted"/>
<dbReference type="PROSITE" id="PS50801">
    <property type="entry name" value="STAS"/>
    <property type="match status" value="1"/>
</dbReference>
<dbReference type="InterPro" id="IPR044398">
    <property type="entry name" value="Globin-sensor_dom"/>
</dbReference>
<evidence type="ECO:0000259" key="2">
    <source>
        <dbReference type="PROSITE" id="PS50801"/>
    </source>
</evidence>
<dbReference type="SUPFAM" id="SSF46458">
    <property type="entry name" value="Globin-like"/>
    <property type="match status" value="1"/>
</dbReference>
<evidence type="ECO:0000313" key="4">
    <source>
        <dbReference type="Proteomes" id="UP000051326"/>
    </source>
</evidence>
<feature type="domain" description="STAS" evidence="2">
    <location>
        <begin position="180"/>
        <end position="295"/>
    </location>
</feature>
<dbReference type="RefSeq" id="WP_058286088.1">
    <property type="nucleotide sequence ID" value="NZ_CYSR01000021.1"/>
</dbReference>
<name>A0A0P1H9P9_9RHOB</name>
<dbReference type="STRING" id="1396826.PHA8399_02115"/>
<gene>
    <name evidence="3" type="primary">rsbRA</name>
    <name evidence="3" type="ORF">PHA8399_02115</name>
</gene>
<dbReference type="EMBL" id="CYSR01000021">
    <property type="protein sequence ID" value="CUH99989.1"/>
    <property type="molecule type" value="Genomic_DNA"/>
</dbReference>
<organism evidence="3 4">
    <name type="scientific">Leisingera aquaemixtae</name>
    <dbReference type="NCBI Taxonomy" id="1396826"/>
    <lineage>
        <taxon>Bacteria</taxon>
        <taxon>Pseudomonadati</taxon>
        <taxon>Pseudomonadota</taxon>
        <taxon>Alphaproteobacteria</taxon>
        <taxon>Rhodobacterales</taxon>
        <taxon>Roseobacteraceae</taxon>
        <taxon>Leisingera</taxon>
    </lineage>
</organism>
<dbReference type="GO" id="GO:0019825">
    <property type="term" value="F:oxygen binding"/>
    <property type="evidence" value="ECO:0007669"/>
    <property type="project" value="InterPro"/>
</dbReference>
<dbReference type="Gene3D" id="1.10.490.10">
    <property type="entry name" value="Globins"/>
    <property type="match status" value="1"/>
</dbReference>
<reference evidence="3 4" key="1">
    <citation type="submission" date="2015-09" db="EMBL/GenBank/DDBJ databases">
        <authorList>
            <consortium name="Swine Surveillance"/>
        </authorList>
    </citation>
    <scope>NUCLEOTIDE SEQUENCE [LARGE SCALE GENOMIC DNA]</scope>
    <source>
        <strain evidence="3 4">CECT 8399</strain>
    </source>
</reference>
<dbReference type="InterPro" id="IPR051932">
    <property type="entry name" value="Bact_StressResp_Reg"/>
</dbReference>
<dbReference type="Pfam" id="PF01740">
    <property type="entry name" value="STAS"/>
    <property type="match status" value="1"/>
</dbReference>
<dbReference type="Proteomes" id="UP000051326">
    <property type="component" value="Unassembled WGS sequence"/>
</dbReference>
<dbReference type="InterPro" id="IPR009050">
    <property type="entry name" value="Globin-like_sf"/>
</dbReference>
<dbReference type="CDD" id="cd01068">
    <property type="entry name" value="globin_sensor"/>
    <property type="match status" value="1"/>
</dbReference>
<dbReference type="Pfam" id="PF11563">
    <property type="entry name" value="Protoglobin"/>
    <property type="match status" value="1"/>
</dbReference>
<dbReference type="InterPro" id="IPR039379">
    <property type="entry name" value="Protoglobin_sensor_dom"/>
</dbReference>
<dbReference type="PANTHER" id="PTHR33745">
    <property type="entry name" value="RSBT ANTAGONIST PROTEIN RSBS-RELATED"/>
    <property type="match status" value="1"/>
</dbReference>
<dbReference type="Gene3D" id="3.30.750.24">
    <property type="entry name" value="STAS domain"/>
    <property type="match status" value="1"/>
</dbReference>